<dbReference type="Pfam" id="PF12146">
    <property type="entry name" value="Hydrolase_4"/>
    <property type="match status" value="1"/>
</dbReference>
<dbReference type="InterPro" id="IPR022742">
    <property type="entry name" value="Hydrolase_4"/>
</dbReference>
<protein>
    <submittedName>
        <fullName evidence="3">Alpha/beta fold hydrolase</fullName>
    </submittedName>
</protein>
<dbReference type="InterPro" id="IPR029058">
    <property type="entry name" value="AB_hydrolase_fold"/>
</dbReference>
<evidence type="ECO:0000256" key="1">
    <source>
        <dbReference type="SAM" id="Phobius"/>
    </source>
</evidence>
<evidence type="ECO:0000259" key="2">
    <source>
        <dbReference type="Pfam" id="PF12146"/>
    </source>
</evidence>
<feature type="transmembrane region" description="Helical" evidence="1">
    <location>
        <begin position="151"/>
        <end position="169"/>
    </location>
</feature>
<keyword evidence="4" id="KW-1185">Reference proteome</keyword>
<sequence length="287" mass="32584">MVCKVTYFDVVTSAGHSIAVTSYGLPKSNSILVIAPATGVKQSFYGHFAEYMARHGIWVLTFDYMGIGDSLRGPITQLKGNAQEWGSVDLEAVLSFVMDENPHGALCILGHSIGGQLIGLAPTSRKASRIILVGAQSGYWKFWPGLSRIKMLFYWYFLLPSLTWMFGYFPGKKILGMENLPKNMALQWRYWCTLPNYILDDVPPEQLFYKDIDARLLVISMERDTFAPLAAVEYLSNCYGSENRKRLHIHNRDYQMGNIGHFGVFKKKMKESLWPVLLHEIQLSNPQ</sequence>
<dbReference type="PIRSF" id="PIRSF037442">
    <property type="entry name" value="UCP037442_abhydr"/>
    <property type="match status" value="1"/>
</dbReference>
<name>A0A5C8V3C8_9FLAO</name>
<keyword evidence="3" id="KW-0378">Hydrolase</keyword>
<dbReference type="InterPro" id="IPR017208">
    <property type="entry name" value="UCP037442_abhydr"/>
</dbReference>
<dbReference type="AlphaFoldDB" id="A0A5C8V3C8"/>
<keyword evidence="1" id="KW-0812">Transmembrane</keyword>
<evidence type="ECO:0000313" key="4">
    <source>
        <dbReference type="Proteomes" id="UP000321456"/>
    </source>
</evidence>
<reference evidence="3 4" key="1">
    <citation type="submission" date="2019-08" db="EMBL/GenBank/DDBJ databases">
        <title>Professor.</title>
        <authorList>
            <person name="Park J.S."/>
        </authorList>
    </citation>
    <scope>NUCLEOTIDE SEQUENCE [LARGE SCALE GENOMIC DNA]</scope>
    <source>
        <strain evidence="3 4">176CP5-101</strain>
    </source>
</reference>
<gene>
    <name evidence="3" type="ORF">FVB32_16050</name>
</gene>
<dbReference type="EMBL" id="VRUR01000002">
    <property type="protein sequence ID" value="TXN36070.1"/>
    <property type="molecule type" value="Genomic_DNA"/>
</dbReference>
<accession>A0A5C8V3C8</accession>
<evidence type="ECO:0000313" key="3">
    <source>
        <dbReference type="EMBL" id="TXN36070.1"/>
    </source>
</evidence>
<dbReference type="GO" id="GO:0016787">
    <property type="term" value="F:hydrolase activity"/>
    <property type="evidence" value="ECO:0007669"/>
    <property type="project" value="UniProtKB-KW"/>
</dbReference>
<keyword evidence="1" id="KW-0472">Membrane</keyword>
<keyword evidence="1" id="KW-1133">Transmembrane helix</keyword>
<dbReference type="Proteomes" id="UP000321456">
    <property type="component" value="Unassembled WGS sequence"/>
</dbReference>
<feature type="domain" description="Serine aminopeptidase S33" evidence="2">
    <location>
        <begin position="30"/>
        <end position="150"/>
    </location>
</feature>
<comment type="caution">
    <text evidence="3">The sequence shown here is derived from an EMBL/GenBank/DDBJ whole genome shotgun (WGS) entry which is preliminary data.</text>
</comment>
<proteinExistence type="predicted"/>
<dbReference type="Gene3D" id="3.40.50.1820">
    <property type="entry name" value="alpha/beta hydrolase"/>
    <property type="match status" value="1"/>
</dbReference>
<dbReference type="SUPFAM" id="SSF53474">
    <property type="entry name" value="alpha/beta-Hydrolases"/>
    <property type="match status" value="1"/>
</dbReference>
<organism evidence="3 4">
    <name type="scientific">Flagellimonas hymeniacidonis</name>
    <dbReference type="NCBI Taxonomy" id="2603628"/>
    <lineage>
        <taxon>Bacteria</taxon>
        <taxon>Pseudomonadati</taxon>
        <taxon>Bacteroidota</taxon>
        <taxon>Flavobacteriia</taxon>
        <taxon>Flavobacteriales</taxon>
        <taxon>Flavobacteriaceae</taxon>
        <taxon>Flagellimonas</taxon>
    </lineage>
</organism>